<feature type="chain" id="PRO_5046532626" description="Ig-like domain-containing protein" evidence="1">
    <location>
        <begin position="21"/>
        <end position="549"/>
    </location>
</feature>
<dbReference type="EMBL" id="CAWUHC010000009">
    <property type="protein sequence ID" value="CAK7213090.1"/>
    <property type="molecule type" value="Genomic_DNA"/>
</dbReference>
<proteinExistence type="predicted"/>
<organism evidence="2 3">
    <name type="scientific">Sporothrix bragantina</name>
    <dbReference type="NCBI Taxonomy" id="671064"/>
    <lineage>
        <taxon>Eukaryota</taxon>
        <taxon>Fungi</taxon>
        <taxon>Dikarya</taxon>
        <taxon>Ascomycota</taxon>
        <taxon>Pezizomycotina</taxon>
        <taxon>Sordariomycetes</taxon>
        <taxon>Sordariomycetidae</taxon>
        <taxon>Ophiostomatales</taxon>
        <taxon>Ophiostomataceae</taxon>
        <taxon>Sporothrix</taxon>
    </lineage>
</organism>
<dbReference type="Proteomes" id="UP001642406">
    <property type="component" value="Unassembled WGS sequence"/>
</dbReference>
<evidence type="ECO:0000256" key="1">
    <source>
        <dbReference type="SAM" id="SignalP"/>
    </source>
</evidence>
<sequence>MVSRSVLLLASPAAVLLASAQVGPPRSPIIAGCTTSSFSIPSWWVQNLTTTSSSASFHVVNRATNDSAEVTCPAGSGWQACSFGKTSPANLTISGSVQLNGTTAHLALNQTWTCNDRTSPPASVTFTAVGKQSASLQCAKNQTVAAISSSCTAVDDLLLVRGSLLAPVAITPAYSEGPTGHNKPGCAANSKTPRWSLADISYTDRTGDGISGMARQDFIAQVVNTATGYEAGCSANYGVGGGPAAPGTNNGSVTALHVGCTGTEFGSPAFGKYTPRTDASFDPVTNIFTVNQTWFCDDEDAAKPVQITAVGSVKLPLTCETTHIPGAGDQAGQTSKQCVPSAALANTNSTGRPGSHVPAVTVQGQVLHTESLPAYSIEEPQPVPDGCTVSSLLHPVWMFSAFGYDQKKNSTGVENVNFDLILQTGNPGFQFPISISQGKPWGNSSSWYSCVIGNGGDDSPTLWPYECRFQYMPATKQLSIKANWYCSDIDAKHPVAFSGDSVTTVNKTVSCAPSSRNGVVNKDGQQTCVATDTNDAWTAPITNVAWKSS</sequence>
<name>A0ABP0B0P3_9PEZI</name>
<evidence type="ECO:0008006" key="4">
    <source>
        <dbReference type="Google" id="ProtNLM"/>
    </source>
</evidence>
<evidence type="ECO:0000313" key="2">
    <source>
        <dbReference type="EMBL" id="CAK7213090.1"/>
    </source>
</evidence>
<keyword evidence="1" id="KW-0732">Signal</keyword>
<accession>A0ABP0B0P3</accession>
<keyword evidence="3" id="KW-1185">Reference proteome</keyword>
<gene>
    <name evidence="2" type="ORF">SBRCBS47491_001684</name>
</gene>
<comment type="caution">
    <text evidence="2">The sequence shown here is derived from an EMBL/GenBank/DDBJ whole genome shotgun (WGS) entry which is preliminary data.</text>
</comment>
<reference evidence="2 3" key="1">
    <citation type="submission" date="2024-01" db="EMBL/GenBank/DDBJ databases">
        <authorList>
            <person name="Allen C."/>
            <person name="Tagirdzhanova G."/>
        </authorList>
    </citation>
    <scope>NUCLEOTIDE SEQUENCE [LARGE SCALE GENOMIC DNA]</scope>
</reference>
<feature type="signal peptide" evidence="1">
    <location>
        <begin position="1"/>
        <end position="20"/>
    </location>
</feature>
<protein>
    <recommendedName>
        <fullName evidence="4">Ig-like domain-containing protein</fullName>
    </recommendedName>
</protein>
<evidence type="ECO:0000313" key="3">
    <source>
        <dbReference type="Proteomes" id="UP001642406"/>
    </source>
</evidence>